<organism evidence="1 2">
    <name type="scientific">Microbacterium phage Hendrix</name>
    <dbReference type="NCBI Taxonomy" id="2182341"/>
    <lineage>
        <taxon>Viruses</taxon>
        <taxon>Duplodnaviria</taxon>
        <taxon>Heunggongvirae</taxon>
        <taxon>Uroviricota</taxon>
        <taxon>Caudoviricetes</taxon>
        <taxon>Rogerhendrixvirus</taxon>
        <taxon>Rogerhendrixvirus hendrix</taxon>
    </lineage>
</organism>
<dbReference type="RefSeq" id="YP_009801983.1">
    <property type="nucleotide sequence ID" value="NC_047977.1"/>
</dbReference>
<dbReference type="KEGG" id="vg:54992512"/>
<dbReference type="EMBL" id="MH183162">
    <property type="protein sequence ID" value="AWN07716.1"/>
    <property type="molecule type" value="Genomic_DNA"/>
</dbReference>
<sequence>MGKVHRVQVIVEIEADNEPGILTRYEVIGKPGDIYSRRTRIGVTPHYGNPGEPATQVEVSIDAMLIPIGRDQLISITEEPLDDHELEGPAVSTVIARQLPPGRSGDVIRITEQ</sequence>
<name>A0A2U8UUN2_9CAUD</name>
<reference evidence="2" key="1">
    <citation type="submission" date="2018-04" db="EMBL/GenBank/DDBJ databases">
        <authorList>
            <person name="Go L.Y."/>
            <person name="Mitchell J.A."/>
        </authorList>
    </citation>
    <scope>NUCLEOTIDE SEQUENCE [LARGE SCALE GENOMIC DNA]</scope>
</reference>
<dbReference type="Proteomes" id="UP000247284">
    <property type="component" value="Segment"/>
</dbReference>
<accession>A0A2U8UUN2</accession>
<keyword evidence="2" id="KW-1185">Reference proteome</keyword>
<gene>
    <name evidence="1" type="primary">45</name>
    <name evidence="1" type="ORF">PBI_HENDRIX_45</name>
</gene>
<dbReference type="GeneID" id="54992512"/>
<protein>
    <submittedName>
        <fullName evidence="1">Uncharacterized protein</fullName>
    </submittedName>
</protein>
<evidence type="ECO:0000313" key="2">
    <source>
        <dbReference type="Proteomes" id="UP000247284"/>
    </source>
</evidence>
<proteinExistence type="predicted"/>
<evidence type="ECO:0000313" key="1">
    <source>
        <dbReference type="EMBL" id="AWN07716.1"/>
    </source>
</evidence>